<dbReference type="Proteomes" id="UP001558652">
    <property type="component" value="Unassembled WGS sequence"/>
</dbReference>
<organism evidence="2 3">
    <name type="scientific">Ranatra chinensis</name>
    <dbReference type="NCBI Taxonomy" id="642074"/>
    <lineage>
        <taxon>Eukaryota</taxon>
        <taxon>Metazoa</taxon>
        <taxon>Ecdysozoa</taxon>
        <taxon>Arthropoda</taxon>
        <taxon>Hexapoda</taxon>
        <taxon>Insecta</taxon>
        <taxon>Pterygota</taxon>
        <taxon>Neoptera</taxon>
        <taxon>Paraneoptera</taxon>
        <taxon>Hemiptera</taxon>
        <taxon>Heteroptera</taxon>
        <taxon>Panheteroptera</taxon>
        <taxon>Nepomorpha</taxon>
        <taxon>Nepidae</taxon>
        <taxon>Ranatrinae</taxon>
        <taxon>Ranatra</taxon>
    </lineage>
</organism>
<evidence type="ECO:0000256" key="1">
    <source>
        <dbReference type="SAM" id="MobiDB-lite"/>
    </source>
</evidence>
<gene>
    <name evidence="2" type="ORF">AAG570_011646</name>
</gene>
<reference evidence="2 3" key="1">
    <citation type="submission" date="2024-07" db="EMBL/GenBank/DDBJ databases">
        <title>Chromosome-level genome assembly of the water stick insect Ranatra chinensis (Heteroptera: Nepidae).</title>
        <authorList>
            <person name="Liu X."/>
        </authorList>
    </citation>
    <scope>NUCLEOTIDE SEQUENCE [LARGE SCALE GENOMIC DNA]</scope>
    <source>
        <strain evidence="2">Cailab_2021Rc</strain>
        <tissue evidence="2">Muscle</tissue>
    </source>
</reference>
<feature type="region of interest" description="Disordered" evidence="1">
    <location>
        <begin position="55"/>
        <end position="102"/>
    </location>
</feature>
<accession>A0ABD0Z7H0</accession>
<comment type="caution">
    <text evidence="2">The sequence shown here is derived from an EMBL/GenBank/DDBJ whole genome shotgun (WGS) entry which is preliminary data.</text>
</comment>
<evidence type="ECO:0000313" key="3">
    <source>
        <dbReference type="Proteomes" id="UP001558652"/>
    </source>
</evidence>
<dbReference type="EMBL" id="JBFDAA010000006">
    <property type="protein sequence ID" value="KAL1132038.1"/>
    <property type="molecule type" value="Genomic_DNA"/>
</dbReference>
<protein>
    <submittedName>
        <fullName evidence="2">Uncharacterized protein</fullName>
    </submittedName>
</protein>
<proteinExistence type="predicted"/>
<name>A0ABD0Z7H0_9HEMI</name>
<dbReference type="AlphaFoldDB" id="A0ABD0Z7H0"/>
<feature type="compositionally biased region" description="Basic residues" evidence="1">
    <location>
        <begin position="57"/>
        <end position="75"/>
    </location>
</feature>
<sequence>MRSIGKKDFEGFKNNALSSEAIIAQKGEGGRWVFCRSDEIAPQVTGKTYWLDPSGHTHAHATPRTHARTSTRHFGRVPSWGQDARTPPLPNCPQRQPYAGLA</sequence>
<keyword evidence="3" id="KW-1185">Reference proteome</keyword>
<evidence type="ECO:0000313" key="2">
    <source>
        <dbReference type="EMBL" id="KAL1132038.1"/>
    </source>
</evidence>